<accession>K1TER7</accession>
<gene>
    <name evidence="1" type="ORF">LEA_07180</name>
</gene>
<organism evidence="1">
    <name type="scientific">human gut metagenome</name>
    <dbReference type="NCBI Taxonomy" id="408170"/>
    <lineage>
        <taxon>unclassified sequences</taxon>
        <taxon>metagenomes</taxon>
        <taxon>organismal metagenomes</taxon>
    </lineage>
</organism>
<dbReference type="AlphaFoldDB" id="K1TER7"/>
<sequence>LGAVAAASYGLNPLFALPLYGAGMGVDSVLFTATCWPSSCWVR</sequence>
<reference evidence="1" key="1">
    <citation type="journal article" date="2013" name="Environ. Microbiol.">
        <title>Microbiota from the distal guts of lean and obese adolescents exhibit partial functional redundancy besides clear differences in community structure.</title>
        <authorList>
            <person name="Ferrer M."/>
            <person name="Ruiz A."/>
            <person name="Lanza F."/>
            <person name="Haange S.B."/>
            <person name="Oberbach A."/>
            <person name="Till H."/>
            <person name="Bargiela R."/>
            <person name="Campoy C."/>
            <person name="Segura M.T."/>
            <person name="Richter M."/>
            <person name="von Bergen M."/>
            <person name="Seifert J."/>
            <person name="Suarez A."/>
        </authorList>
    </citation>
    <scope>NUCLEOTIDE SEQUENCE</scope>
</reference>
<name>K1TER7_9ZZZZ</name>
<comment type="caution">
    <text evidence="1">The sequence shown here is derived from an EMBL/GenBank/DDBJ whole genome shotgun (WGS) entry which is preliminary data.</text>
</comment>
<evidence type="ECO:0000313" key="1">
    <source>
        <dbReference type="EMBL" id="EKC71592.1"/>
    </source>
</evidence>
<feature type="non-terminal residue" evidence="1">
    <location>
        <position position="1"/>
    </location>
</feature>
<protein>
    <submittedName>
        <fullName evidence="1">Uncharacterized protein</fullName>
    </submittedName>
</protein>
<dbReference type="EMBL" id="AJWY01004721">
    <property type="protein sequence ID" value="EKC71592.1"/>
    <property type="molecule type" value="Genomic_DNA"/>
</dbReference>
<proteinExistence type="predicted"/>